<organism evidence="5 6">
    <name type="scientific">Propionivibrio dicarboxylicus</name>
    <dbReference type="NCBI Taxonomy" id="83767"/>
    <lineage>
        <taxon>Bacteria</taxon>
        <taxon>Pseudomonadati</taxon>
        <taxon>Pseudomonadota</taxon>
        <taxon>Betaproteobacteria</taxon>
        <taxon>Rhodocyclales</taxon>
        <taxon>Rhodocyclaceae</taxon>
        <taxon>Propionivibrio</taxon>
    </lineage>
</organism>
<evidence type="ECO:0000256" key="2">
    <source>
        <dbReference type="ARBA" id="ARBA00023125"/>
    </source>
</evidence>
<keyword evidence="2" id="KW-0238">DNA-binding</keyword>
<dbReference type="PANTHER" id="PTHR30146:SF33">
    <property type="entry name" value="TRANSCRIPTIONAL REGULATOR"/>
    <property type="match status" value="1"/>
</dbReference>
<dbReference type="SUPFAM" id="SSF47413">
    <property type="entry name" value="lambda repressor-like DNA-binding domains"/>
    <property type="match status" value="1"/>
</dbReference>
<name>A0A1G7ZDW3_9RHOO</name>
<dbReference type="Pfam" id="PF00356">
    <property type="entry name" value="LacI"/>
    <property type="match status" value="1"/>
</dbReference>
<evidence type="ECO:0000256" key="3">
    <source>
        <dbReference type="ARBA" id="ARBA00023163"/>
    </source>
</evidence>
<dbReference type="PROSITE" id="PS50932">
    <property type="entry name" value="HTH_LACI_2"/>
    <property type="match status" value="1"/>
</dbReference>
<evidence type="ECO:0000259" key="4">
    <source>
        <dbReference type="PROSITE" id="PS50932"/>
    </source>
</evidence>
<dbReference type="Gene3D" id="3.40.50.2300">
    <property type="match status" value="2"/>
</dbReference>
<dbReference type="AlphaFoldDB" id="A0A1G7ZDW3"/>
<dbReference type="InterPro" id="IPR046335">
    <property type="entry name" value="LacI/GalR-like_sensor"/>
</dbReference>
<keyword evidence="3" id="KW-0804">Transcription</keyword>
<dbReference type="GO" id="GO:0000976">
    <property type="term" value="F:transcription cis-regulatory region binding"/>
    <property type="evidence" value="ECO:0007669"/>
    <property type="project" value="TreeGrafter"/>
</dbReference>
<dbReference type="SUPFAM" id="SSF53822">
    <property type="entry name" value="Periplasmic binding protein-like I"/>
    <property type="match status" value="1"/>
</dbReference>
<protein>
    <submittedName>
        <fullName evidence="5">Transcriptional regulator, LacI family</fullName>
    </submittedName>
</protein>
<dbReference type="SMART" id="SM00354">
    <property type="entry name" value="HTH_LACI"/>
    <property type="match status" value="1"/>
</dbReference>
<gene>
    <name evidence="5" type="ORF">SAMN05660652_01145</name>
</gene>
<keyword evidence="6" id="KW-1185">Reference proteome</keyword>
<dbReference type="GO" id="GO:0003700">
    <property type="term" value="F:DNA-binding transcription factor activity"/>
    <property type="evidence" value="ECO:0007669"/>
    <property type="project" value="TreeGrafter"/>
</dbReference>
<feature type="domain" description="HTH lacI-type" evidence="4">
    <location>
        <begin position="20"/>
        <end position="74"/>
    </location>
</feature>
<dbReference type="InterPro" id="IPR028082">
    <property type="entry name" value="Peripla_BP_I"/>
</dbReference>
<evidence type="ECO:0000256" key="1">
    <source>
        <dbReference type="ARBA" id="ARBA00023015"/>
    </source>
</evidence>
<dbReference type="CDD" id="cd01392">
    <property type="entry name" value="HTH_LacI"/>
    <property type="match status" value="1"/>
</dbReference>
<accession>A0A1G7ZDW3</accession>
<evidence type="ECO:0000313" key="6">
    <source>
        <dbReference type="Proteomes" id="UP000198607"/>
    </source>
</evidence>
<dbReference type="PANTHER" id="PTHR30146">
    <property type="entry name" value="LACI-RELATED TRANSCRIPTIONAL REPRESSOR"/>
    <property type="match status" value="1"/>
</dbReference>
<sequence length="345" mass="36455">MPSSAADVFPPSSSDAPRSVTLKDVARVAGLSPITVSRALSTPDIVRPQTVARVRAAVELTGYIPNLLAGGLASKRSRLVAAIVPQLSNAMFAETVQGLGDQLAAHGYQLLLSLSEYSPQRESELVAAILSRKPDGIVLTGINHAPETRKRLLSASVPVVETWDLTPTPVDMLVGFSHFRIGETIARYLLGKGYRRFGLVWADDERAAVRRQGFESVLAEQGLASPPACEEPLPTTLELGRRGLATLLDSGQAFDAIVCSSDALAQGVLTEARVRGLSVPGDLAVMGFGDLDFAAHTVPSISSVHIDKRAIGRQAADALLARIAGRPLATPIIDVGFTLVARESA</sequence>
<dbReference type="Proteomes" id="UP000198607">
    <property type="component" value="Unassembled WGS sequence"/>
</dbReference>
<dbReference type="STRING" id="83767.SAMN05660652_01145"/>
<dbReference type="CDD" id="cd01575">
    <property type="entry name" value="PBP1_GntR"/>
    <property type="match status" value="1"/>
</dbReference>
<keyword evidence="1" id="KW-0805">Transcription regulation</keyword>
<dbReference type="EMBL" id="FNCY01000003">
    <property type="protein sequence ID" value="SDH06805.1"/>
    <property type="molecule type" value="Genomic_DNA"/>
</dbReference>
<dbReference type="InterPro" id="IPR010982">
    <property type="entry name" value="Lambda_DNA-bd_dom_sf"/>
</dbReference>
<dbReference type="InterPro" id="IPR000843">
    <property type="entry name" value="HTH_LacI"/>
</dbReference>
<reference evidence="5 6" key="1">
    <citation type="submission" date="2016-10" db="EMBL/GenBank/DDBJ databases">
        <authorList>
            <person name="de Groot N.N."/>
        </authorList>
    </citation>
    <scope>NUCLEOTIDE SEQUENCE [LARGE SCALE GENOMIC DNA]</scope>
    <source>
        <strain evidence="5 6">DSM 5885</strain>
    </source>
</reference>
<evidence type="ECO:0000313" key="5">
    <source>
        <dbReference type="EMBL" id="SDH06805.1"/>
    </source>
</evidence>
<dbReference type="Pfam" id="PF13377">
    <property type="entry name" value="Peripla_BP_3"/>
    <property type="match status" value="1"/>
</dbReference>
<dbReference type="RefSeq" id="WP_091935090.1">
    <property type="nucleotide sequence ID" value="NZ_FNCY01000003.1"/>
</dbReference>
<dbReference type="Gene3D" id="1.10.260.40">
    <property type="entry name" value="lambda repressor-like DNA-binding domains"/>
    <property type="match status" value="1"/>
</dbReference>
<dbReference type="OrthoDB" id="8770688at2"/>
<proteinExistence type="predicted"/>